<dbReference type="OMA" id="QRATAWI"/>
<feature type="transmembrane region" description="Helical" evidence="1">
    <location>
        <begin position="12"/>
        <end position="32"/>
    </location>
</feature>
<keyword evidence="1" id="KW-0812">Transmembrane</keyword>
<feature type="transmembrane region" description="Helical" evidence="1">
    <location>
        <begin position="207"/>
        <end position="231"/>
    </location>
</feature>
<gene>
    <name evidence="2" type="ORF">HYPSUDRAFT_196608</name>
</gene>
<accession>A0A0D2LMJ6</accession>
<keyword evidence="1" id="KW-1133">Transmembrane helix</keyword>
<dbReference type="OrthoDB" id="2575000at2759"/>
<feature type="transmembrane region" description="Helical" evidence="1">
    <location>
        <begin position="165"/>
        <end position="187"/>
    </location>
</feature>
<dbReference type="AlphaFoldDB" id="A0A0D2LMJ6"/>
<sequence length="247" mass="26633">MKLPNFWQSVAFYVAPLFGLAGIVLSLVALLAPTLFLHDGVSFISIQPAFKADGPNVFLGLLGSCARDSHDSTLICTPAGVTPAYGEYFLCRTRKQLISVNADFSFIPAGPVNFFSAPGLSWVFAAISIALMTIYFVVFTSITFSHLMGGKIKAIISKHIFQRNTTYIGLAGLFVGTTVVGIMRIYYGKAVDDFNTSFVTVDDSTPLTASVGSGFIMFVLAYAFFALSIFCSMTKINVKASTGKWSV</sequence>
<keyword evidence="1" id="KW-0472">Membrane</keyword>
<dbReference type="Proteomes" id="UP000054270">
    <property type="component" value="Unassembled WGS sequence"/>
</dbReference>
<dbReference type="EMBL" id="KN817519">
    <property type="protein sequence ID" value="KJA29207.1"/>
    <property type="molecule type" value="Genomic_DNA"/>
</dbReference>
<feature type="transmembrane region" description="Helical" evidence="1">
    <location>
        <begin position="122"/>
        <end position="144"/>
    </location>
</feature>
<name>A0A0D2LMJ6_HYPSF</name>
<evidence type="ECO:0000256" key="1">
    <source>
        <dbReference type="SAM" id="Phobius"/>
    </source>
</evidence>
<reference evidence="3" key="1">
    <citation type="submission" date="2014-04" db="EMBL/GenBank/DDBJ databases">
        <title>Evolutionary Origins and Diversification of the Mycorrhizal Mutualists.</title>
        <authorList>
            <consortium name="DOE Joint Genome Institute"/>
            <consortium name="Mycorrhizal Genomics Consortium"/>
            <person name="Kohler A."/>
            <person name="Kuo A."/>
            <person name="Nagy L.G."/>
            <person name="Floudas D."/>
            <person name="Copeland A."/>
            <person name="Barry K.W."/>
            <person name="Cichocki N."/>
            <person name="Veneault-Fourrey C."/>
            <person name="LaButti K."/>
            <person name="Lindquist E.A."/>
            <person name="Lipzen A."/>
            <person name="Lundell T."/>
            <person name="Morin E."/>
            <person name="Murat C."/>
            <person name="Riley R."/>
            <person name="Ohm R."/>
            <person name="Sun H."/>
            <person name="Tunlid A."/>
            <person name="Henrissat B."/>
            <person name="Grigoriev I.V."/>
            <person name="Hibbett D.S."/>
            <person name="Martin F."/>
        </authorList>
    </citation>
    <scope>NUCLEOTIDE SEQUENCE [LARGE SCALE GENOMIC DNA]</scope>
    <source>
        <strain evidence="3">FD-334 SS-4</strain>
    </source>
</reference>
<keyword evidence="3" id="KW-1185">Reference proteome</keyword>
<proteinExistence type="predicted"/>
<organism evidence="2 3">
    <name type="scientific">Hypholoma sublateritium (strain FD-334 SS-4)</name>
    <dbReference type="NCBI Taxonomy" id="945553"/>
    <lineage>
        <taxon>Eukaryota</taxon>
        <taxon>Fungi</taxon>
        <taxon>Dikarya</taxon>
        <taxon>Basidiomycota</taxon>
        <taxon>Agaricomycotina</taxon>
        <taxon>Agaricomycetes</taxon>
        <taxon>Agaricomycetidae</taxon>
        <taxon>Agaricales</taxon>
        <taxon>Agaricineae</taxon>
        <taxon>Strophariaceae</taxon>
        <taxon>Hypholoma</taxon>
    </lineage>
</organism>
<protein>
    <submittedName>
        <fullName evidence="2">Uncharacterized protein</fullName>
    </submittedName>
</protein>
<evidence type="ECO:0000313" key="2">
    <source>
        <dbReference type="EMBL" id="KJA29207.1"/>
    </source>
</evidence>
<evidence type="ECO:0000313" key="3">
    <source>
        <dbReference type="Proteomes" id="UP000054270"/>
    </source>
</evidence>